<feature type="domain" description="HTH tetR-type" evidence="6">
    <location>
        <begin position="139"/>
        <end position="199"/>
    </location>
</feature>
<comment type="caution">
    <text evidence="7">The sequence shown here is derived from an EMBL/GenBank/DDBJ whole genome shotgun (WGS) entry which is preliminary data.</text>
</comment>
<dbReference type="Gene3D" id="1.10.10.60">
    <property type="entry name" value="Homeodomain-like"/>
    <property type="match status" value="1"/>
</dbReference>
<reference evidence="7 8" key="1">
    <citation type="submission" date="2018-05" db="EMBL/GenBank/DDBJ databases">
        <title>Evolution of GPA BGCs.</title>
        <authorList>
            <person name="Waglechner N."/>
            <person name="Wright G.D."/>
        </authorList>
    </citation>
    <scope>NUCLEOTIDE SEQUENCE [LARGE SCALE GENOMIC DNA]</scope>
    <source>
        <strain evidence="7 8">A82846</strain>
    </source>
</reference>
<gene>
    <name evidence="7" type="ORF">DMH04_28230</name>
</gene>
<accession>A0A428Z4H1</accession>
<sequence length="320" mass="33791">MSPSGNPDGSISSEQTSTHAPRIHGTNLGTGSPCFANQPTTRPRISTGTAKLPILAQNSPSASGIGVNPLNHNAPPSHSGTASTDATPKPTRCTAAMITMSRPAHNVRLETELTVSILIVPYDGPMRTSAQAGGRPRDSRVDHAIQTTVRELLAEVGYASLTMDLVAARAGIGKAAIYRRHASKAEMVFSAVVHGMDLQPVADTGSLRTDLRGTVIDVLGRVSEPSVRAGTPTFLAELAVNKEMSARFQSTLVARETACVETVLDRAVARGEIRRKPDPAVVHATILGTVTAWLHMLQRDDYADLPDQLADILTNGLTGS</sequence>
<protein>
    <recommendedName>
        <fullName evidence="6">HTH tetR-type domain-containing protein</fullName>
    </recommendedName>
</protein>
<dbReference type="EMBL" id="QHKI01000026">
    <property type="protein sequence ID" value="RSM81283.1"/>
    <property type="molecule type" value="Genomic_DNA"/>
</dbReference>
<dbReference type="InterPro" id="IPR036271">
    <property type="entry name" value="Tet_transcr_reg_TetR-rel_C_sf"/>
</dbReference>
<evidence type="ECO:0000256" key="3">
    <source>
        <dbReference type="ARBA" id="ARBA00023163"/>
    </source>
</evidence>
<evidence type="ECO:0000313" key="7">
    <source>
        <dbReference type="EMBL" id="RSM81283.1"/>
    </source>
</evidence>
<keyword evidence="2 4" id="KW-0238">DNA-binding</keyword>
<dbReference type="PRINTS" id="PR00455">
    <property type="entry name" value="HTHTETR"/>
</dbReference>
<dbReference type="PANTHER" id="PTHR30055">
    <property type="entry name" value="HTH-TYPE TRANSCRIPTIONAL REGULATOR RUTR"/>
    <property type="match status" value="1"/>
</dbReference>
<feature type="compositionally biased region" description="Polar residues" evidence="5">
    <location>
        <begin position="27"/>
        <end position="49"/>
    </location>
</feature>
<dbReference type="PROSITE" id="PS50977">
    <property type="entry name" value="HTH_TETR_2"/>
    <property type="match status" value="1"/>
</dbReference>
<dbReference type="OrthoDB" id="4543698at2"/>
<evidence type="ECO:0000259" key="6">
    <source>
        <dbReference type="PROSITE" id="PS50977"/>
    </source>
</evidence>
<dbReference type="SUPFAM" id="SSF46689">
    <property type="entry name" value="Homeodomain-like"/>
    <property type="match status" value="1"/>
</dbReference>
<dbReference type="Pfam" id="PF16859">
    <property type="entry name" value="TetR_C_11"/>
    <property type="match status" value="1"/>
</dbReference>
<proteinExistence type="predicted"/>
<evidence type="ECO:0000313" key="8">
    <source>
        <dbReference type="Proteomes" id="UP000287547"/>
    </source>
</evidence>
<dbReference type="PANTHER" id="PTHR30055:SF230">
    <property type="entry name" value="TRANSCRIPTIONAL REGULATORY PROTEIN (PROBABLY TETR-FAMILY)-RELATED"/>
    <property type="match status" value="1"/>
</dbReference>
<dbReference type="InterPro" id="IPR009057">
    <property type="entry name" value="Homeodomain-like_sf"/>
</dbReference>
<evidence type="ECO:0000256" key="5">
    <source>
        <dbReference type="SAM" id="MobiDB-lite"/>
    </source>
</evidence>
<evidence type="ECO:0000256" key="4">
    <source>
        <dbReference type="PROSITE-ProRule" id="PRU00335"/>
    </source>
</evidence>
<dbReference type="InterPro" id="IPR050109">
    <property type="entry name" value="HTH-type_TetR-like_transc_reg"/>
</dbReference>
<evidence type="ECO:0000256" key="1">
    <source>
        <dbReference type="ARBA" id="ARBA00023015"/>
    </source>
</evidence>
<dbReference type="GO" id="GO:0003700">
    <property type="term" value="F:DNA-binding transcription factor activity"/>
    <property type="evidence" value="ECO:0007669"/>
    <property type="project" value="TreeGrafter"/>
</dbReference>
<dbReference type="Proteomes" id="UP000287547">
    <property type="component" value="Unassembled WGS sequence"/>
</dbReference>
<dbReference type="AlphaFoldDB" id="A0A428Z4H1"/>
<name>A0A428Z4H1_KIBAR</name>
<dbReference type="SUPFAM" id="SSF48498">
    <property type="entry name" value="Tetracyclin repressor-like, C-terminal domain"/>
    <property type="match status" value="1"/>
</dbReference>
<dbReference type="InterPro" id="IPR011075">
    <property type="entry name" value="TetR_C"/>
</dbReference>
<keyword evidence="3" id="KW-0804">Transcription</keyword>
<dbReference type="Gene3D" id="1.10.357.10">
    <property type="entry name" value="Tetracycline Repressor, domain 2"/>
    <property type="match status" value="1"/>
</dbReference>
<feature type="compositionally biased region" description="Polar residues" evidence="5">
    <location>
        <begin position="1"/>
        <end position="19"/>
    </location>
</feature>
<feature type="DNA-binding region" description="H-T-H motif" evidence="4">
    <location>
        <begin position="162"/>
        <end position="181"/>
    </location>
</feature>
<dbReference type="Pfam" id="PF00440">
    <property type="entry name" value="TetR_N"/>
    <property type="match status" value="1"/>
</dbReference>
<feature type="region of interest" description="Disordered" evidence="5">
    <location>
        <begin position="1"/>
        <end position="89"/>
    </location>
</feature>
<keyword evidence="1" id="KW-0805">Transcription regulation</keyword>
<feature type="compositionally biased region" description="Polar residues" evidence="5">
    <location>
        <begin position="70"/>
        <end position="86"/>
    </location>
</feature>
<evidence type="ECO:0000256" key="2">
    <source>
        <dbReference type="ARBA" id="ARBA00023125"/>
    </source>
</evidence>
<dbReference type="GO" id="GO:0000976">
    <property type="term" value="F:transcription cis-regulatory region binding"/>
    <property type="evidence" value="ECO:0007669"/>
    <property type="project" value="TreeGrafter"/>
</dbReference>
<organism evidence="7 8">
    <name type="scientific">Kibdelosporangium aridum</name>
    <dbReference type="NCBI Taxonomy" id="2030"/>
    <lineage>
        <taxon>Bacteria</taxon>
        <taxon>Bacillati</taxon>
        <taxon>Actinomycetota</taxon>
        <taxon>Actinomycetes</taxon>
        <taxon>Pseudonocardiales</taxon>
        <taxon>Pseudonocardiaceae</taxon>
        <taxon>Kibdelosporangium</taxon>
    </lineage>
</organism>
<dbReference type="InterPro" id="IPR001647">
    <property type="entry name" value="HTH_TetR"/>
</dbReference>